<gene>
    <name evidence="2" type="ORF">QRX60_48070</name>
</gene>
<feature type="transmembrane region" description="Helical" evidence="1">
    <location>
        <begin position="186"/>
        <end position="202"/>
    </location>
</feature>
<feature type="transmembrane region" description="Helical" evidence="1">
    <location>
        <begin position="113"/>
        <end position="135"/>
    </location>
</feature>
<dbReference type="KEGG" id="amog:QRX60_48070"/>
<protein>
    <submittedName>
        <fullName evidence="2">Uncharacterized protein</fullName>
    </submittedName>
</protein>
<dbReference type="Proteomes" id="UP001239397">
    <property type="component" value="Chromosome"/>
</dbReference>
<reference evidence="2 3" key="1">
    <citation type="submission" date="2023-06" db="EMBL/GenBank/DDBJ databases">
        <authorList>
            <person name="Oyuntsetseg B."/>
            <person name="Kim S.B."/>
        </authorList>
    </citation>
    <scope>NUCLEOTIDE SEQUENCE [LARGE SCALE GENOMIC DNA]</scope>
    <source>
        <strain evidence="2 3">4-36</strain>
    </source>
</reference>
<evidence type="ECO:0000313" key="3">
    <source>
        <dbReference type="Proteomes" id="UP001239397"/>
    </source>
</evidence>
<sequence>MGDGRRFWFPLAALGFAQLVMAVVALVPAAPATGEFVNMRGYAMTQQLHGLGTGGVGGTALGDGGWYSAGAVAVDVVPPAALGWLAGLACVVLAVAGWYWLSLRRTGAPPRPVRFVLGTLGALAALPLLDLVGAVELRLSGDVRGALVAALGLLVLAAYERSWFVLAVTVVFALVSLLFLTPVTGALSAAGVLFAAAFAVLLRRPRDTAADAP</sequence>
<dbReference type="EMBL" id="CP127295">
    <property type="protein sequence ID" value="WIY01694.1"/>
    <property type="molecule type" value="Genomic_DNA"/>
</dbReference>
<feature type="transmembrane region" description="Helical" evidence="1">
    <location>
        <begin position="141"/>
        <end position="158"/>
    </location>
</feature>
<keyword evidence="1" id="KW-0812">Transmembrane</keyword>
<feature type="transmembrane region" description="Helical" evidence="1">
    <location>
        <begin position="163"/>
        <end position="180"/>
    </location>
</feature>
<dbReference type="AlphaFoldDB" id="A0A9Y2NHA9"/>
<name>A0A9Y2NHA9_9PSEU</name>
<keyword evidence="1" id="KW-1133">Transmembrane helix</keyword>
<keyword evidence="3" id="KW-1185">Reference proteome</keyword>
<evidence type="ECO:0000256" key="1">
    <source>
        <dbReference type="SAM" id="Phobius"/>
    </source>
</evidence>
<keyword evidence="1" id="KW-0472">Membrane</keyword>
<evidence type="ECO:0000313" key="2">
    <source>
        <dbReference type="EMBL" id="WIY01694.1"/>
    </source>
</evidence>
<feature type="transmembrane region" description="Helical" evidence="1">
    <location>
        <begin position="7"/>
        <end position="30"/>
    </location>
</feature>
<organism evidence="2 3">
    <name type="scientific">Amycolatopsis mongoliensis</name>
    <dbReference type="NCBI Taxonomy" id="715475"/>
    <lineage>
        <taxon>Bacteria</taxon>
        <taxon>Bacillati</taxon>
        <taxon>Actinomycetota</taxon>
        <taxon>Actinomycetes</taxon>
        <taxon>Pseudonocardiales</taxon>
        <taxon>Pseudonocardiaceae</taxon>
        <taxon>Amycolatopsis</taxon>
    </lineage>
</organism>
<accession>A0A9Y2NHA9</accession>
<feature type="transmembrane region" description="Helical" evidence="1">
    <location>
        <begin position="81"/>
        <end position="101"/>
    </location>
</feature>
<proteinExistence type="predicted"/>
<dbReference type="RefSeq" id="WP_285998139.1">
    <property type="nucleotide sequence ID" value="NZ_CP127295.1"/>
</dbReference>